<dbReference type="InterPro" id="IPR037481">
    <property type="entry name" value="LacX"/>
</dbReference>
<dbReference type="PANTHER" id="PTHR11122">
    <property type="entry name" value="APOSPORY-ASSOCIATED PROTEIN C-RELATED"/>
    <property type="match status" value="1"/>
</dbReference>
<dbReference type="InterPro" id="IPR014718">
    <property type="entry name" value="GH-type_carb-bd"/>
</dbReference>
<dbReference type="InterPro" id="IPR011013">
    <property type="entry name" value="Gal_mutarotase_sf_dom"/>
</dbReference>
<dbReference type="EMBL" id="JBJIAA010000002">
    <property type="protein sequence ID" value="MFL0249303.1"/>
    <property type="molecule type" value="Genomic_DNA"/>
</dbReference>
<evidence type="ECO:0000313" key="2">
    <source>
        <dbReference type="Proteomes" id="UP001623592"/>
    </source>
</evidence>
<dbReference type="SUPFAM" id="SSF74650">
    <property type="entry name" value="Galactose mutarotase-like"/>
    <property type="match status" value="1"/>
</dbReference>
<reference evidence="1 2" key="1">
    <citation type="submission" date="2024-11" db="EMBL/GenBank/DDBJ databases">
        <authorList>
            <person name="Heng Y.C."/>
            <person name="Lim A.C.H."/>
            <person name="Lee J.K.Y."/>
            <person name="Kittelmann S."/>
        </authorList>
    </citation>
    <scope>NUCLEOTIDE SEQUENCE [LARGE SCALE GENOMIC DNA]</scope>
    <source>
        <strain evidence="1 2">WILCCON 0114</strain>
    </source>
</reference>
<name>A0ABW8T9T8_9CLOT</name>
<proteinExistence type="predicted"/>
<organism evidence="1 2">
    <name type="scientific">Clostridium neuense</name>
    <dbReference type="NCBI Taxonomy" id="1728934"/>
    <lineage>
        <taxon>Bacteria</taxon>
        <taxon>Bacillati</taxon>
        <taxon>Bacillota</taxon>
        <taxon>Clostridia</taxon>
        <taxon>Eubacteriales</taxon>
        <taxon>Clostridiaceae</taxon>
        <taxon>Clostridium</taxon>
    </lineage>
</organism>
<dbReference type="Proteomes" id="UP001623592">
    <property type="component" value="Unassembled WGS sequence"/>
</dbReference>
<dbReference type="Gene3D" id="2.70.98.10">
    <property type="match status" value="1"/>
</dbReference>
<protein>
    <submittedName>
        <fullName evidence="1">Aldose 1-epimerase family protein</fullName>
    </submittedName>
</protein>
<comment type="caution">
    <text evidence="1">The sequence shown here is derived from an EMBL/GenBank/DDBJ whole genome shotgun (WGS) entry which is preliminary data.</text>
</comment>
<dbReference type="InterPro" id="IPR008183">
    <property type="entry name" value="Aldose_1/G6P_1-epimerase"/>
</dbReference>
<dbReference type="RefSeq" id="WP_406785976.1">
    <property type="nucleotide sequence ID" value="NZ_JBJIAA010000002.1"/>
</dbReference>
<dbReference type="Pfam" id="PF01263">
    <property type="entry name" value="Aldose_epim"/>
    <property type="match status" value="1"/>
</dbReference>
<gene>
    <name evidence="1" type="ORF">ACJDT4_02630</name>
</gene>
<dbReference type="PANTHER" id="PTHR11122:SF13">
    <property type="entry name" value="GLUCOSE-6-PHOSPHATE 1-EPIMERASE"/>
    <property type="match status" value="1"/>
</dbReference>
<keyword evidence="2" id="KW-1185">Reference proteome</keyword>
<sequence>MSITLQNEFLKIEAVEKGAELISIKTVKDEAEYLWTGKSDIWARHAPILFPIVGKVKNNTYRINDNTYNLSQHGFARDMSFEAIKNTDSTAMFKLSYNEETLSKYPYKFELMVKYELKDNEIEVSYTVRNVDDKEIYFSIGAHPGFNCPVIGGDTENEDLKFEDYYFEFEKRETTNIIPIDENGLLKESPTPFLYDSNIIHLKRELFKKDAIIFKELSSKKVSLKNIKNSRAVTLEFDGFPYLGLWSKPQGAPFVCIEPWFGHADFEDFNGDFREKDGVMKLLRKQEFNCRYTIKIFE</sequence>
<dbReference type="CDD" id="cd09024">
    <property type="entry name" value="Aldose_epim_lacX"/>
    <property type="match status" value="1"/>
</dbReference>
<accession>A0ABW8T9T8</accession>
<evidence type="ECO:0000313" key="1">
    <source>
        <dbReference type="EMBL" id="MFL0249303.1"/>
    </source>
</evidence>